<organism evidence="2 3">
    <name type="scientific">Dryococelus australis</name>
    <dbReference type="NCBI Taxonomy" id="614101"/>
    <lineage>
        <taxon>Eukaryota</taxon>
        <taxon>Metazoa</taxon>
        <taxon>Ecdysozoa</taxon>
        <taxon>Arthropoda</taxon>
        <taxon>Hexapoda</taxon>
        <taxon>Insecta</taxon>
        <taxon>Pterygota</taxon>
        <taxon>Neoptera</taxon>
        <taxon>Polyneoptera</taxon>
        <taxon>Phasmatodea</taxon>
        <taxon>Verophasmatodea</taxon>
        <taxon>Anareolatae</taxon>
        <taxon>Phasmatidae</taxon>
        <taxon>Eurycanthinae</taxon>
        <taxon>Dryococelus</taxon>
    </lineage>
</organism>
<evidence type="ECO:0000313" key="3">
    <source>
        <dbReference type="Proteomes" id="UP001159363"/>
    </source>
</evidence>
<feature type="compositionally biased region" description="Low complexity" evidence="1">
    <location>
        <begin position="1"/>
        <end position="19"/>
    </location>
</feature>
<evidence type="ECO:0008006" key="4">
    <source>
        <dbReference type="Google" id="ProtNLM"/>
    </source>
</evidence>
<feature type="region of interest" description="Disordered" evidence="1">
    <location>
        <begin position="1"/>
        <end position="40"/>
    </location>
</feature>
<reference evidence="2 3" key="1">
    <citation type="submission" date="2023-02" db="EMBL/GenBank/DDBJ databases">
        <title>LHISI_Scaffold_Assembly.</title>
        <authorList>
            <person name="Stuart O.P."/>
            <person name="Cleave R."/>
            <person name="Magrath M.J.L."/>
            <person name="Mikheyev A.S."/>
        </authorList>
    </citation>
    <scope>NUCLEOTIDE SEQUENCE [LARGE SCALE GENOMIC DNA]</scope>
    <source>
        <strain evidence="2">Daus_M_001</strain>
        <tissue evidence="2">Leg muscle</tissue>
    </source>
</reference>
<protein>
    <recommendedName>
        <fullName evidence="4">DDE Tnp4 domain-containing protein</fullName>
    </recommendedName>
</protein>
<feature type="compositionally biased region" description="Polar residues" evidence="1">
    <location>
        <begin position="20"/>
        <end position="30"/>
    </location>
</feature>
<proteinExistence type="predicted"/>
<name>A0ABQ9G875_9NEOP</name>
<accession>A0ABQ9G875</accession>
<dbReference type="EMBL" id="JARBHB010000014">
    <property type="protein sequence ID" value="KAJ8868639.1"/>
    <property type="molecule type" value="Genomic_DNA"/>
</dbReference>
<feature type="region of interest" description="Disordered" evidence="1">
    <location>
        <begin position="459"/>
        <end position="488"/>
    </location>
</feature>
<evidence type="ECO:0000313" key="2">
    <source>
        <dbReference type="EMBL" id="KAJ8868639.1"/>
    </source>
</evidence>
<gene>
    <name evidence="2" type="ORF">PR048_030178</name>
</gene>
<keyword evidence="3" id="KW-1185">Reference proteome</keyword>
<feature type="compositionally biased region" description="Low complexity" evidence="1">
    <location>
        <begin position="31"/>
        <end position="40"/>
    </location>
</feature>
<evidence type="ECO:0000256" key="1">
    <source>
        <dbReference type="SAM" id="MobiDB-lite"/>
    </source>
</evidence>
<comment type="caution">
    <text evidence="2">The sequence shown here is derived from an EMBL/GenBank/DDBJ whole genome shotgun (WGS) entry which is preliminary data.</text>
</comment>
<feature type="region of interest" description="Disordered" evidence="1">
    <location>
        <begin position="319"/>
        <end position="340"/>
    </location>
</feature>
<dbReference type="Proteomes" id="UP001159363">
    <property type="component" value="Chromosome 13"/>
</dbReference>
<sequence length="1072" mass="119006">MAAAATASASSKFAAPSTTVPMSTRLSTGPSATASTSSNIAAPSETVTMSKRVSMAASATASTSSKFAAPFATVLPPTEFGALDLRRRKQVSKDCQCPRFAPVVNRMRKQVSTLRVPWSTLAIQLESWSRADGLLPNFCDIPGESIDSKAPHTFTEAGQRVGQNLSGHAFRGLRLKAGEPTLEKRVLNTVARRSHCLETGTAGPPTHEKKYEKAFPGLSLGSSEKVAFESGGCRGHVPLDTSWRGGGCWHCGIGAALKTMMGEVQGCLVRVTYLWTLVDFEGRRVGWSGVVGVMNLGHTSLRRGGRGAWTGSRTSGLGPALSGRVGGGDRHGSSDVHTNNQITPSCRKHLTITASSGQRALARGRGAKSEVTSAIPLGTIFSRSCTLGGDGRATCQLHKHRTSTHLADEATLGGYCSCEPSLMIAAIYVKTRTFSSSPFLPDDDGDAAWHGLHEAPEAIESQTRTDDISKNASQEGNSDRLHRFGKRKMKRREFSKKLLAQRDIYDVYKHYLRMDADTVRELLLLLALYPQQEDTRIRNRIPTEERLVANLRYLATSRSHECLRFSGGISPQSLATIISETRRHIYEVLREKYLKLSDRKYRSRTYSFILTLQIHKVLIEQGDLREKLAEGTLFLNKYSITSGNRWYFPNCEGALNGKHFRTVYPKRSGAQVYNHKHFYSKVLMGMVNSYYEFVYFDVGNYGRNSDGSSRYDHLNLPQGDQNVESLNFVLVADEVFGLHKHVMKPFNKAEPTYEAILIIDYQRREIILHSVIHIKPENIRHVVMTICVLYNILRRENQSYFTVRTVDSEDKRTHETARCHPLQMHPSGMLGKISSSQKVQYCAIHKQAFFPSHDSTASVWLAIGSAEFLCDHHNKCEVQWYKYWPDYLRRKRLEPVHLSPCCRRLRLLDVLAAAVPCTALSWPFLRGRPLADVPTASPASGPATNHALPYIEALFGVSPYCLLSTVCRDPWRPGSALSVLLGSRYRQVRACSDHSNSVTVCGISVKTGKLRAQFREVLRVPSLALIKAMMRCSIISPSHLKGSGSILIDGHCTVSHNAQHRLEQHPRRAHSV</sequence>